<dbReference type="PANTHER" id="PTHR11731">
    <property type="entry name" value="PROTEASE FAMILY S9B,C DIPEPTIDYL-PEPTIDASE IV-RELATED"/>
    <property type="match status" value="1"/>
</dbReference>
<protein>
    <submittedName>
        <fullName evidence="7">Dipeptidyl-peptidase-4</fullName>
    </submittedName>
</protein>
<evidence type="ECO:0000256" key="3">
    <source>
        <dbReference type="ARBA" id="ARBA00023180"/>
    </source>
</evidence>
<feature type="chain" id="PRO_5011727073" evidence="4">
    <location>
        <begin position="22"/>
        <end position="726"/>
    </location>
</feature>
<dbReference type="RefSeq" id="WP_091508185.1">
    <property type="nucleotide sequence ID" value="NZ_FOLE01000002.1"/>
</dbReference>
<keyword evidence="2" id="KW-0378">Hydrolase</keyword>
<feature type="domain" description="Dipeptidylpeptidase IV N-terminal" evidence="6">
    <location>
        <begin position="100"/>
        <end position="441"/>
    </location>
</feature>
<keyword evidence="1" id="KW-0645">Protease</keyword>
<sequence>MFKQKIYALLCFSLLCVSALAQQKKQISLEDIWARRTFSAESVSGVNWLKTGRFYTSQEAEGIVKYDIATGKALETLVKAADLVPEGQSKPIDIDEYTFSADENKVLISTASEPLYRRSSKEENYVYDLKTKKLQKLSAGGKQSYATFSPDGSKVAFVRSNNVFWVDLATGKEQAVTTNGEFNNIINGACDWVYEEEFSFAKAFFWSPDNQKIAFYSFNESQVPQYNMTMWGKLYPEDYRYKYPKAGEANSAVQVAVYHLSNQKTQWVEVGAEKDQYIARVQWTKDANTLSLQRLNRLQNHLEILHADATTGKIKVVLDEKSETYIDITDDLTYLKDGKYFIFSTEKSGYKHLYLYDMNGKQQNAITAGNWEVDEIVAINEAAKTVYFTSTESSSLQRQLYSVSFAGKNKKQLTQAAGTHKINMSADFSCFLDYHTTANTPLKVSLCEANGKVLRVLKDNQKLRETLASYQISPQEFFTIKTPDGQELNASMIKPANFDASRKYPVFMHLYGGPGSQTVKDDWGGTNFLWHQLLAQKGYIIVIVDNRGTGGKGEKFKKATYANLGKYETQDQIDAAKHLSTLPFVDGSRIGIWGWSFGGYMSSLCITQGADYFKLAIAVAPVTNWRYYDSIYTERYLRTPQENAKGYDENSPVTHASKLKGKYLLVHGTGDDNVHFQNAVAMQDALIKAGKQFDSFYYPNRNHGIYGGNTRLHLYQMMTDFVTQNL</sequence>
<gene>
    <name evidence="7" type="ORF">SAMN05421780_102102</name>
</gene>
<keyword evidence="8" id="KW-1185">Reference proteome</keyword>
<organism evidence="7 8">
    <name type="scientific">Flexibacter flexilis DSM 6793</name>
    <dbReference type="NCBI Taxonomy" id="927664"/>
    <lineage>
        <taxon>Bacteria</taxon>
        <taxon>Pseudomonadati</taxon>
        <taxon>Bacteroidota</taxon>
        <taxon>Cytophagia</taxon>
        <taxon>Cytophagales</taxon>
        <taxon>Flexibacteraceae</taxon>
        <taxon>Flexibacter</taxon>
    </lineage>
</organism>
<dbReference type="GO" id="GO:0004252">
    <property type="term" value="F:serine-type endopeptidase activity"/>
    <property type="evidence" value="ECO:0007669"/>
    <property type="project" value="InterPro"/>
</dbReference>
<dbReference type="InterPro" id="IPR002469">
    <property type="entry name" value="Peptidase_S9B_N"/>
</dbReference>
<evidence type="ECO:0000256" key="2">
    <source>
        <dbReference type="ARBA" id="ARBA00022801"/>
    </source>
</evidence>
<dbReference type="GO" id="GO:0008239">
    <property type="term" value="F:dipeptidyl-peptidase activity"/>
    <property type="evidence" value="ECO:0007669"/>
    <property type="project" value="TreeGrafter"/>
</dbReference>
<keyword evidence="3" id="KW-0325">Glycoprotein</keyword>
<proteinExistence type="predicted"/>
<accession>A0A1I1FDY6</accession>
<evidence type="ECO:0000313" key="8">
    <source>
        <dbReference type="Proteomes" id="UP000199514"/>
    </source>
</evidence>
<dbReference type="SUPFAM" id="SSF82171">
    <property type="entry name" value="DPP6 N-terminal domain-like"/>
    <property type="match status" value="1"/>
</dbReference>
<evidence type="ECO:0000259" key="5">
    <source>
        <dbReference type="Pfam" id="PF00326"/>
    </source>
</evidence>
<evidence type="ECO:0000256" key="4">
    <source>
        <dbReference type="SAM" id="SignalP"/>
    </source>
</evidence>
<dbReference type="PANTHER" id="PTHR11731:SF193">
    <property type="entry name" value="DIPEPTIDYL PEPTIDASE 9"/>
    <property type="match status" value="1"/>
</dbReference>
<dbReference type="PROSITE" id="PS00708">
    <property type="entry name" value="PRO_ENDOPEP_SER"/>
    <property type="match status" value="1"/>
</dbReference>
<dbReference type="Gene3D" id="3.40.50.1820">
    <property type="entry name" value="alpha/beta hydrolase"/>
    <property type="match status" value="1"/>
</dbReference>
<dbReference type="Pfam" id="PF00326">
    <property type="entry name" value="Peptidase_S9"/>
    <property type="match status" value="1"/>
</dbReference>
<dbReference type="Gene3D" id="2.140.10.30">
    <property type="entry name" value="Dipeptidylpeptidase IV, N-terminal domain"/>
    <property type="match status" value="1"/>
</dbReference>
<keyword evidence="4" id="KW-0732">Signal</keyword>
<dbReference type="Pfam" id="PF00930">
    <property type="entry name" value="DPPIV_N"/>
    <property type="match status" value="1"/>
</dbReference>
<dbReference type="AlphaFoldDB" id="A0A1I1FDY6"/>
<evidence type="ECO:0000313" key="7">
    <source>
        <dbReference type="EMBL" id="SFB95928.1"/>
    </source>
</evidence>
<dbReference type="InterPro" id="IPR029058">
    <property type="entry name" value="AB_hydrolase_fold"/>
</dbReference>
<evidence type="ECO:0000256" key="1">
    <source>
        <dbReference type="ARBA" id="ARBA00022670"/>
    </source>
</evidence>
<dbReference type="InterPro" id="IPR001375">
    <property type="entry name" value="Peptidase_S9_cat"/>
</dbReference>
<dbReference type="InterPro" id="IPR002471">
    <property type="entry name" value="Pept_S9_AS"/>
</dbReference>
<dbReference type="STRING" id="927664.SAMN05421780_102102"/>
<name>A0A1I1FDY6_9BACT</name>
<dbReference type="GO" id="GO:0006508">
    <property type="term" value="P:proteolysis"/>
    <property type="evidence" value="ECO:0007669"/>
    <property type="project" value="UniProtKB-KW"/>
</dbReference>
<dbReference type="SUPFAM" id="SSF53474">
    <property type="entry name" value="alpha/beta-Hydrolases"/>
    <property type="match status" value="1"/>
</dbReference>
<dbReference type="FunFam" id="3.40.50.1820:FF:000003">
    <property type="entry name" value="Dipeptidyl peptidase 4"/>
    <property type="match status" value="1"/>
</dbReference>
<evidence type="ECO:0000259" key="6">
    <source>
        <dbReference type="Pfam" id="PF00930"/>
    </source>
</evidence>
<reference evidence="7 8" key="1">
    <citation type="submission" date="2016-10" db="EMBL/GenBank/DDBJ databases">
        <authorList>
            <person name="de Groot N.N."/>
        </authorList>
    </citation>
    <scope>NUCLEOTIDE SEQUENCE [LARGE SCALE GENOMIC DNA]</scope>
    <source>
        <strain evidence="7 8">DSM 6793</strain>
    </source>
</reference>
<dbReference type="InterPro" id="IPR050278">
    <property type="entry name" value="Serine_Prot_S9B/DPPIV"/>
</dbReference>
<dbReference type="EMBL" id="FOLE01000002">
    <property type="protein sequence ID" value="SFB95928.1"/>
    <property type="molecule type" value="Genomic_DNA"/>
</dbReference>
<dbReference type="OrthoDB" id="9812921at2"/>
<feature type="signal peptide" evidence="4">
    <location>
        <begin position="1"/>
        <end position="21"/>
    </location>
</feature>
<dbReference type="Proteomes" id="UP000199514">
    <property type="component" value="Unassembled WGS sequence"/>
</dbReference>
<feature type="domain" description="Peptidase S9 prolyl oligopeptidase catalytic" evidence="5">
    <location>
        <begin position="532"/>
        <end position="726"/>
    </location>
</feature>